<dbReference type="InterPro" id="IPR003660">
    <property type="entry name" value="HAMP_dom"/>
</dbReference>
<dbReference type="Gene3D" id="3.40.50.2300">
    <property type="match status" value="2"/>
</dbReference>
<dbReference type="PROSITE" id="PS50894">
    <property type="entry name" value="HPT"/>
    <property type="match status" value="1"/>
</dbReference>
<dbReference type="CDD" id="cd17546">
    <property type="entry name" value="REC_hyHK_CKI1_RcsC-like"/>
    <property type="match status" value="1"/>
</dbReference>
<keyword evidence="4" id="KW-1003">Cell membrane</keyword>
<dbReference type="PRINTS" id="PR00344">
    <property type="entry name" value="BCTRLSENSOR"/>
</dbReference>
<evidence type="ECO:0000256" key="4">
    <source>
        <dbReference type="ARBA" id="ARBA00022475"/>
    </source>
</evidence>
<keyword evidence="8" id="KW-0418">Kinase</keyword>
<feature type="coiled-coil region" evidence="14">
    <location>
        <begin position="357"/>
        <end position="395"/>
    </location>
</feature>
<keyword evidence="7 15" id="KW-0812">Transmembrane</keyword>
<reference evidence="21" key="1">
    <citation type="journal article" date="2019" name="Int. J. Syst. Evol. Microbiol.">
        <title>The Global Catalogue of Microorganisms (GCM) 10K type strain sequencing project: providing services to taxonomists for standard genome sequencing and annotation.</title>
        <authorList>
            <consortium name="The Broad Institute Genomics Platform"/>
            <consortium name="The Broad Institute Genome Sequencing Center for Infectious Disease"/>
            <person name="Wu L."/>
            <person name="Ma J."/>
        </authorList>
    </citation>
    <scope>NUCLEOTIDE SEQUENCE [LARGE SCALE GENOMIC DNA]</scope>
    <source>
        <strain evidence="21">CGMCC 4.7192</strain>
    </source>
</reference>
<dbReference type="InterPro" id="IPR036641">
    <property type="entry name" value="HPT_dom_sf"/>
</dbReference>
<accession>A0ABW5BKS9</accession>
<dbReference type="SUPFAM" id="SSF52172">
    <property type="entry name" value="CheY-like"/>
    <property type="match status" value="2"/>
</dbReference>
<evidence type="ECO:0000256" key="12">
    <source>
        <dbReference type="PROSITE-ProRule" id="PRU00110"/>
    </source>
</evidence>
<dbReference type="InterPro" id="IPR036097">
    <property type="entry name" value="HisK_dim/P_sf"/>
</dbReference>
<name>A0ABW5BKS9_9PROT</name>
<dbReference type="EC" id="2.7.13.3" evidence="3"/>
<evidence type="ECO:0000256" key="5">
    <source>
        <dbReference type="ARBA" id="ARBA00022553"/>
    </source>
</evidence>
<feature type="domain" description="Response regulatory" evidence="17">
    <location>
        <begin position="649"/>
        <end position="770"/>
    </location>
</feature>
<protein>
    <recommendedName>
        <fullName evidence="3">histidine kinase</fullName>
        <ecNumber evidence="3">2.7.13.3</ecNumber>
    </recommendedName>
</protein>
<feature type="domain" description="HPt" evidence="19">
    <location>
        <begin position="947"/>
        <end position="1040"/>
    </location>
</feature>
<keyword evidence="14" id="KW-0175">Coiled coil</keyword>
<evidence type="ECO:0000256" key="13">
    <source>
        <dbReference type="PROSITE-ProRule" id="PRU00169"/>
    </source>
</evidence>
<dbReference type="Gene3D" id="3.30.565.10">
    <property type="entry name" value="Histidine kinase-like ATPase, C-terminal domain"/>
    <property type="match status" value="1"/>
</dbReference>
<dbReference type="InterPro" id="IPR005467">
    <property type="entry name" value="His_kinase_dom"/>
</dbReference>
<comment type="caution">
    <text evidence="20">The sequence shown here is derived from an EMBL/GenBank/DDBJ whole genome shotgun (WGS) entry which is preliminary data.</text>
</comment>
<feature type="modified residue" description="4-aspartylphosphate" evidence="13">
    <location>
        <position position="853"/>
    </location>
</feature>
<feature type="domain" description="HAMP" evidence="18">
    <location>
        <begin position="306"/>
        <end position="358"/>
    </location>
</feature>
<evidence type="ECO:0000256" key="1">
    <source>
        <dbReference type="ARBA" id="ARBA00000085"/>
    </source>
</evidence>
<dbReference type="InterPro" id="IPR001789">
    <property type="entry name" value="Sig_transdc_resp-reg_receiver"/>
</dbReference>
<gene>
    <name evidence="20" type="ORF">ACFSKO_09145</name>
</gene>
<evidence type="ECO:0000256" key="7">
    <source>
        <dbReference type="ARBA" id="ARBA00022692"/>
    </source>
</evidence>
<evidence type="ECO:0000256" key="9">
    <source>
        <dbReference type="ARBA" id="ARBA00022989"/>
    </source>
</evidence>
<feature type="domain" description="Histidine kinase" evidence="16">
    <location>
        <begin position="405"/>
        <end position="626"/>
    </location>
</feature>
<dbReference type="InterPro" id="IPR033479">
    <property type="entry name" value="dCache_1"/>
</dbReference>
<keyword evidence="9 15" id="KW-1133">Transmembrane helix</keyword>
<dbReference type="SMART" id="SM00304">
    <property type="entry name" value="HAMP"/>
    <property type="match status" value="1"/>
</dbReference>
<dbReference type="Gene3D" id="1.20.120.160">
    <property type="entry name" value="HPT domain"/>
    <property type="match status" value="1"/>
</dbReference>
<dbReference type="Gene3D" id="6.10.340.10">
    <property type="match status" value="1"/>
</dbReference>
<dbReference type="EMBL" id="JBHUII010000004">
    <property type="protein sequence ID" value="MFD2205776.1"/>
    <property type="molecule type" value="Genomic_DNA"/>
</dbReference>
<dbReference type="Pfam" id="PF02518">
    <property type="entry name" value="HATPase_c"/>
    <property type="match status" value="1"/>
</dbReference>
<keyword evidence="10" id="KW-0902">Two-component regulatory system</keyword>
<dbReference type="SUPFAM" id="SSF55874">
    <property type="entry name" value="ATPase domain of HSP90 chaperone/DNA topoisomerase II/histidine kinase"/>
    <property type="match status" value="1"/>
</dbReference>
<evidence type="ECO:0000256" key="8">
    <source>
        <dbReference type="ARBA" id="ARBA00022777"/>
    </source>
</evidence>
<dbReference type="InterPro" id="IPR004358">
    <property type="entry name" value="Sig_transdc_His_kin-like_C"/>
</dbReference>
<dbReference type="CDD" id="cd06225">
    <property type="entry name" value="HAMP"/>
    <property type="match status" value="1"/>
</dbReference>
<dbReference type="SUPFAM" id="SSF47226">
    <property type="entry name" value="Histidine-containing phosphotransfer domain, HPT domain"/>
    <property type="match status" value="1"/>
</dbReference>
<evidence type="ECO:0000256" key="11">
    <source>
        <dbReference type="ARBA" id="ARBA00023136"/>
    </source>
</evidence>
<comment type="catalytic activity">
    <reaction evidence="1">
        <text>ATP + protein L-histidine = ADP + protein N-phospho-L-histidine.</text>
        <dbReference type="EC" id="2.7.13.3"/>
    </reaction>
</comment>
<keyword evidence="21" id="KW-1185">Reference proteome</keyword>
<evidence type="ECO:0000256" key="2">
    <source>
        <dbReference type="ARBA" id="ARBA00004651"/>
    </source>
</evidence>
<dbReference type="PANTHER" id="PTHR45339">
    <property type="entry name" value="HYBRID SIGNAL TRANSDUCTION HISTIDINE KINASE J"/>
    <property type="match status" value="1"/>
</dbReference>
<evidence type="ECO:0000259" key="19">
    <source>
        <dbReference type="PROSITE" id="PS50894"/>
    </source>
</evidence>
<dbReference type="RefSeq" id="WP_380250713.1">
    <property type="nucleotide sequence ID" value="NZ_JBHUII010000004.1"/>
</dbReference>
<dbReference type="Pfam" id="PF01627">
    <property type="entry name" value="Hpt"/>
    <property type="match status" value="1"/>
</dbReference>
<dbReference type="CDD" id="cd16922">
    <property type="entry name" value="HATPase_EvgS-ArcB-TorS-like"/>
    <property type="match status" value="1"/>
</dbReference>
<comment type="subcellular location">
    <subcellularLocation>
        <location evidence="2">Cell membrane</location>
        <topology evidence="2">Multi-pass membrane protein</topology>
    </subcellularLocation>
</comment>
<proteinExistence type="predicted"/>
<evidence type="ECO:0000259" key="17">
    <source>
        <dbReference type="PROSITE" id="PS50110"/>
    </source>
</evidence>
<organism evidence="20 21">
    <name type="scientific">Kiloniella antarctica</name>
    <dbReference type="NCBI Taxonomy" id="1550907"/>
    <lineage>
        <taxon>Bacteria</taxon>
        <taxon>Pseudomonadati</taxon>
        <taxon>Pseudomonadota</taxon>
        <taxon>Alphaproteobacteria</taxon>
        <taxon>Rhodospirillales</taxon>
        <taxon>Kiloniellaceae</taxon>
        <taxon>Kiloniella</taxon>
    </lineage>
</organism>
<dbReference type="Pfam" id="PF00672">
    <property type="entry name" value="HAMP"/>
    <property type="match status" value="1"/>
</dbReference>
<dbReference type="SMART" id="SM00387">
    <property type="entry name" value="HATPase_c"/>
    <property type="match status" value="1"/>
</dbReference>
<dbReference type="SMART" id="SM00388">
    <property type="entry name" value="HisKA"/>
    <property type="match status" value="1"/>
</dbReference>
<dbReference type="Proteomes" id="UP001597294">
    <property type="component" value="Unassembled WGS sequence"/>
</dbReference>
<dbReference type="PANTHER" id="PTHR45339:SF5">
    <property type="entry name" value="HISTIDINE KINASE"/>
    <property type="match status" value="1"/>
</dbReference>
<dbReference type="InterPro" id="IPR003594">
    <property type="entry name" value="HATPase_dom"/>
</dbReference>
<dbReference type="SMART" id="SM00448">
    <property type="entry name" value="REC"/>
    <property type="match status" value="2"/>
</dbReference>
<dbReference type="CDD" id="cd00088">
    <property type="entry name" value="HPT"/>
    <property type="match status" value="1"/>
</dbReference>
<evidence type="ECO:0000259" key="16">
    <source>
        <dbReference type="PROSITE" id="PS50109"/>
    </source>
</evidence>
<feature type="transmembrane region" description="Helical" evidence="15">
    <location>
        <begin position="285"/>
        <end position="309"/>
    </location>
</feature>
<keyword evidence="11 15" id="KW-0472">Membrane</keyword>
<dbReference type="InterPro" id="IPR003661">
    <property type="entry name" value="HisK_dim/P_dom"/>
</dbReference>
<evidence type="ECO:0000313" key="20">
    <source>
        <dbReference type="EMBL" id="MFD2205776.1"/>
    </source>
</evidence>
<evidence type="ECO:0000256" key="15">
    <source>
        <dbReference type="SAM" id="Phobius"/>
    </source>
</evidence>
<dbReference type="SUPFAM" id="SSF158472">
    <property type="entry name" value="HAMP domain-like"/>
    <property type="match status" value="1"/>
</dbReference>
<dbReference type="Pfam" id="PF00512">
    <property type="entry name" value="HisKA"/>
    <property type="match status" value="1"/>
</dbReference>
<evidence type="ECO:0000256" key="3">
    <source>
        <dbReference type="ARBA" id="ARBA00012438"/>
    </source>
</evidence>
<evidence type="ECO:0000256" key="10">
    <source>
        <dbReference type="ARBA" id="ARBA00023012"/>
    </source>
</evidence>
<feature type="modified residue" description="Phosphohistidine" evidence="12">
    <location>
        <position position="986"/>
    </location>
</feature>
<feature type="domain" description="Response regulatory" evidence="17">
    <location>
        <begin position="804"/>
        <end position="923"/>
    </location>
</feature>
<keyword evidence="6" id="KW-0808">Transferase</keyword>
<dbReference type="Pfam" id="PF00072">
    <property type="entry name" value="Response_reg"/>
    <property type="match status" value="2"/>
</dbReference>
<evidence type="ECO:0000256" key="6">
    <source>
        <dbReference type="ARBA" id="ARBA00022679"/>
    </source>
</evidence>
<dbReference type="InterPro" id="IPR036890">
    <property type="entry name" value="HATPase_C_sf"/>
</dbReference>
<dbReference type="PROSITE" id="PS50885">
    <property type="entry name" value="HAMP"/>
    <property type="match status" value="1"/>
</dbReference>
<dbReference type="PROSITE" id="PS50109">
    <property type="entry name" value="HIS_KIN"/>
    <property type="match status" value="1"/>
</dbReference>
<dbReference type="CDD" id="cd00082">
    <property type="entry name" value="HisKA"/>
    <property type="match status" value="1"/>
</dbReference>
<evidence type="ECO:0000256" key="14">
    <source>
        <dbReference type="SAM" id="Coils"/>
    </source>
</evidence>
<sequence length="1053" mass="117743">MKLKHLLIAAFLCLSVVPFFLSFQYFTQYNSSQYRLQVEEKLAAVSQIAKKRVLDVLGRVHDNTALIASRTQMRASLDSWNKTPELKHKEKITKILRDAKGNMSRIQEIIVYDPDGKRVASTNNDLKQSTFIEVPKDEHSIRLVNKDDVVVASMSRLEYEGKVVGYICIEFTAAFLFDLIKDRTGLGETGEWLIAVRAENGDALSAVPLKYVSDAAFKLRVSKDNLATPVTQALLGNEQIMRNAPDYDGEPVLASTRYIPELDWGLVVKINEAEINAKVDEASGFLIWLGVFVAILSILAGIVMAYYIAKPIERLKQQTSDLAKGQFNIDPITKGWREVTELSTAFQEMAGSLQNFKDNLNQLVSDRTEDLNEANQDLEEKNRELDVVASKAQSANRVKSEFLASMSHEIRTPMNGIIGATGLILDTALSSKQQNFAETIMKSANALLNLINDILDFSKIEAGKLDLELISFDMQELIEDVAELVASKCKDNDIELLVSFSPDLDRYVIGDPGRVRQILLNLISNSIKFTEGGHVFIRARSTKSKNGSVNFDFEIRDTGIGIAPDKQALIFEKFSQADASTTRQFGGTGLGLSICQDLVKLMGGSIGVESKLGEGACFSFNIALKQADKPTELSDDLNAQSAETLNGLRLLVVDDSEISLEIVAEQLDGLGMDIQSVASGPAALEALKKAESINKPFDLLLSDYCMPDMDGHMLAEEIQKDKEIKTPQMTLMLSSPERGDGKRVLDLGFRGYLTKPIFPGIIKATLSKVWKTRDEMQETALITRHSFRENQHKSEKRLNFKGVQILLVEDNPINQMIATKMLERYECSVTPAGNGKEAVEQFKQRRFDLILMDCYMPEMDGFLATKEIRNIQEKMKYKHTPIVAFTANAMAKDRKQCLDAGMDDFISKPVQVKELEKVLGTWLVKEDAEDDVELIDYSELEDLENKIGDKLIPIVECFIQFAEQTSPKLQQAFDADDENAVKFAAHSFKPICHELGAVSLGRLAHQMELLADKGELDNARLMLPEFLLTSEKVSELMRNYIEEHYNRPKNKIA</sequence>
<evidence type="ECO:0000259" key="18">
    <source>
        <dbReference type="PROSITE" id="PS50885"/>
    </source>
</evidence>
<evidence type="ECO:0000313" key="21">
    <source>
        <dbReference type="Proteomes" id="UP001597294"/>
    </source>
</evidence>
<dbReference type="Gene3D" id="1.10.287.130">
    <property type="match status" value="1"/>
</dbReference>
<dbReference type="InterPro" id="IPR011006">
    <property type="entry name" value="CheY-like_superfamily"/>
</dbReference>
<dbReference type="SUPFAM" id="SSF47384">
    <property type="entry name" value="Homodimeric domain of signal transducing histidine kinase"/>
    <property type="match status" value="1"/>
</dbReference>
<keyword evidence="5 13" id="KW-0597">Phosphoprotein</keyword>
<dbReference type="InterPro" id="IPR008207">
    <property type="entry name" value="Sig_transdc_His_kin_Hpt_dom"/>
</dbReference>
<dbReference type="Pfam" id="PF02743">
    <property type="entry name" value="dCache_1"/>
    <property type="match status" value="1"/>
</dbReference>
<dbReference type="CDD" id="cd00156">
    <property type="entry name" value="REC"/>
    <property type="match status" value="1"/>
</dbReference>
<dbReference type="PROSITE" id="PS50110">
    <property type="entry name" value="RESPONSE_REGULATORY"/>
    <property type="match status" value="2"/>
</dbReference>
<feature type="modified residue" description="4-aspartylphosphate" evidence="13">
    <location>
        <position position="703"/>
    </location>
</feature>